<organism evidence="1 2">
    <name type="scientific">Hyperthermus butylicus (strain DSM 5456 / JCM 9403 / PLM1-5)</name>
    <dbReference type="NCBI Taxonomy" id="415426"/>
    <lineage>
        <taxon>Archaea</taxon>
        <taxon>Thermoproteota</taxon>
        <taxon>Thermoprotei</taxon>
        <taxon>Desulfurococcales</taxon>
        <taxon>Pyrodictiaceae</taxon>
        <taxon>Hyperthermus</taxon>
    </lineage>
</organism>
<protein>
    <submittedName>
        <fullName evidence="1">Conserved crenarchaeal protein</fullName>
    </submittedName>
</protein>
<dbReference type="InterPro" id="IPR036188">
    <property type="entry name" value="FAD/NAD-bd_sf"/>
</dbReference>
<dbReference type="OrthoDB" id="38899at2157"/>
<evidence type="ECO:0000313" key="2">
    <source>
        <dbReference type="Proteomes" id="UP000002593"/>
    </source>
</evidence>
<dbReference type="eggNOG" id="arCOG01064">
    <property type="taxonomic scope" value="Archaea"/>
</dbReference>
<gene>
    <name evidence="1" type="ordered locus">Hbut_1556</name>
</gene>
<dbReference type="KEGG" id="hbu:Hbut_1556"/>
<dbReference type="PANTHER" id="PTHR43755">
    <property type="match status" value="1"/>
</dbReference>
<dbReference type="Proteomes" id="UP000002593">
    <property type="component" value="Chromosome"/>
</dbReference>
<dbReference type="STRING" id="415426.Hbut_1556"/>
<evidence type="ECO:0000313" key="1">
    <source>
        <dbReference type="EMBL" id="ABM81377.1"/>
    </source>
</evidence>
<sequence>MLGTGYAWDRYPGLREAGCHNFTLEGALGLRKALAEFKGGDIVVLAPEFPNHCPGYQFEIPSRVVFHARGCGVKARVKLVHGLPMEVAMDSLFGVARTWYRIHEEMGDIEYHLGKQLERVDPNTKTNILQG</sequence>
<dbReference type="PANTHER" id="PTHR43755:SF1">
    <property type="entry name" value="FAD-DEPENDENT PYRIDINE NUCLEOTIDE-DISULPHIDE OXIDOREDUCTASE"/>
    <property type="match status" value="1"/>
</dbReference>
<reference evidence="1 2" key="1">
    <citation type="journal article" date="2007" name="Archaea">
        <title>The genome of Hyperthermus butylicus: a sulfur-reducing, peptide fermenting, neutrophilic Crenarchaeote growing up to 108 degrees C.</title>
        <authorList>
            <person name="Brugger K."/>
            <person name="Chen L."/>
            <person name="Stark M."/>
            <person name="Zibat A."/>
            <person name="Redder P."/>
            <person name="Ruepp A."/>
            <person name="Awayez M."/>
            <person name="She Q."/>
            <person name="Garrett R.A."/>
            <person name="Klenk H.P."/>
        </authorList>
    </citation>
    <scope>NUCLEOTIDE SEQUENCE [LARGE SCALE GENOMIC DNA]</scope>
    <source>
        <strain evidence="2">DSM 5456 / JCM 9403 / PLM1-5</strain>
    </source>
</reference>
<dbReference type="InterPro" id="IPR052541">
    <property type="entry name" value="SQRD"/>
</dbReference>
<proteinExistence type="predicted"/>
<dbReference type="GeneID" id="4781368"/>
<dbReference type="EMBL" id="CP000493">
    <property type="protein sequence ID" value="ABM81377.1"/>
    <property type="molecule type" value="Genomic_DNA"/>
</dbReference>
<dbReference type="AlphaFoldDB" id="A2BN16"/>
<dbReference type="HOGENOM" id="CLU_1922760_0_0_2"/>
<accession>A2BN16</accession>
<name>A2BN16_HYPBU</name>
<dbReference type="Gene3D" id="3.50.50.60">
    <property type="entry name" value="FAD/NAD(P)-binding domain"/>
    <property type="match status" value="1"/>
</dbReference>
<keyword evidence="2" id="KW-1185">Reference proteome</keyword>
<dbReference type="RefSeq" id="WP_011822695.1">
    <property type="nucleotide sequence ID" value="NC_008818.1"/>
</dbReference>
<dbReference type="EnsemblBacteria" id="ABM81377">
    <property type="protein sequence ID" value="ABM81377"/>
    <property type="gene ID" value="Hbut_1556"/>
</dbReference>
<dbReference type="SUPFAM" id="SSF51905">
    <property type="entry name" value="FAD/NAD(P)-binding domain"/>
    <property type="match status" value="1"/>
</dbReference>